<dbReference type="NCBIfam" id="TIGR00099">
    <property type="entry name" value="Cof-subfamily"/>
    <property type="match status" value="1"/>
</dbReference>
<dbReference type="SFLD" id="SFLDG01140">
    <property type="entry name" value="C2.B:_Phosphomannomutase_and_P"/>
    <property type="match status" value="1"/>
</dbReference>
<keyword evidence="1" id="KW-0378">Hydrolase</keyword>
<sequence length="290" mass="32279">MLVKLIASDMDGTFLDEKGSFDRERFEIILSQLEEQKIPFVIASGNGIGRLLKIFKGFENRVLFVADNGGHIYQGGQTLYRQALSIDLIRDVLDYLQEDVKNHCFMLAHDEKIYMAEGAGQPFSDGLAIQADQMKAFLNRIDYLPNIADFPENESFYKIGLWVPEDQVAQVVTAFNQAFHGELVAVTSGYGSIDLMPAGIHKAWGLRRIMEPMGIDPSQVMAFGDNDNDVEMLELAQYSYAVGNASPAVKAVAKYQIGHDDHSSVLTTIEEFLKTSKGATEDEGYKTNCQ</sequence>
<dbReference type="InterPro" id="IPR006379">
    <property type="entry name" value="HAD-SF_hydro_IIB"/>
</dbReference>
<dbReference type="GO" id="GO:0005829">
    <property type="term" value="C:cytosol"/>
    <property type="evidence" value="ECO:0007669"/>
    <property type="project" value="TreeGrafter"/>
</dbReference>
<dbReference type="InterPro" id="IPR000150">
    <property type="entry name" value="Cof"/>
</dbReference>
<dbReference type="Pfam" id="PF08282">
    <property type="entry name" value="Hydrolase_3"/>
    <property type="match status" value="1"/>
</dbReference>
<dbReference type="InterPro" id="IPR036412">
    <property type="entry name" value="HAD-like_sf"/>
</dbReference>
<dbReference type="OrthoDB" id="9814970at2"/>
<dbReference type="Gene3D" id="3.40.50.1000">
    <property type="entry name" value="HAD superfamily/HAD-like"/>
    <property type="match status" value="1"/>
</dbReference>
<dbReference type="GO" id="GO:0016791">
    <property type="term" value="F:phosphatase activity"/>
    <property type="evidence" value="ECO:0007669"/>
    <property type="project" value="UniProtKB-ARBA"/>
</dbReference>
<dbReference type="GO" id="GO:0000287">
    <property type="term" value="F:magnesium ion binding"/>
    <property type="evidence" value="ECO:0007669"/>
    <property type="project" value="TreeGrafter"/>
</dbReference>
<dbReference type="EMBL" id="CTEN01000001">
    <property type="protein sequence ID" value="CQR24123.1"/>
    <property type="molecule type" value="Genomic_DNA"/>
</dbReference>
<dbReference type="Proteomes" id="UP000198604">
    <property type="component" value="Unassembled WGS sequence"/>
</dbReference>
<evidence type="ECO:0000313" key="2">
    <source>
        <dbReference type="Proteomes" id="UP000198604"/>
    </source>
</evidence>
<dbReference type="SUPFAM" id="SSF56784">
    <property type="entry name" value="HAD-like"/>
    <property type="match status" value="1"/>
</dbReference>
<dbReference type="RefSeq" id="WP_093649826.1">
    <property type="nucleotide sequence ID" value="NZ_CTEN01000001.1"/>
</dbReference>
<organism evidence="1 2">
    <name type="scientific">Streptococcus varani</name>
    <dbReference type="NCBI Taxonomy" id="1608583"/>
    <lineage>
        <taxon>Bacteria</taxon>
        <taxon>Bacillati</taxon>
        <taxon>Bacillota</taxon>
        <taxon>Bacilli</taxon>
        <taxon>Lactobacillales</taxon>
        <taxon>Streptococcaceae</taxon>
        <taxon>Streptococcus</taxon>
    </lineage>
</organism>
<proteinExistence type="predicted"/>
<dbReference type="PANTHER" id="PTHR10000">
    <property type="entry name" value="PHOSPHOSERINE PHOSPHATASE"/>
    <property type="match status" value="1"/>
</dbReference>
<name>A0A0E4H4A5_9STRE</name>
<dbReference type="InterPro" id="IPR023214">
    <property type="entry name" value="HAD_sf"/>
</dbReference>
<accession>A0A0E4H4A5</accession>
<dbReference type="NCBIfam" id="TIGR01484">
    <property type="entry name" value="HAD-SF-IIB"/>
    <property type="match status" value="1"/>
</dbReference>
<reference evidence="2" key="1">
    <citation type="submission" date="2015-03" db="EMBL/GenBank/DDBJ databases">
        <authorList>
            <person name="Urmite Genomes"/>
        </authorList>
    </citation>
    <scope>NUCLEOTIDE SEQUENCE [LARGE SCALE GENOMIC DNA]</scope>
    <source>
        <strain evidence="2">FF10</strain>
    </source>
</reference>
<dbReference type="SFLD" id="SFLDG01144">
    <property type="entry name" value="C2.B.4:_PGP_Like"/>
    <property type="match status" value="1"/>
</dbReference>
<dbReference type="CDD" id="cd07518">
    <property type="entry name" value="HAD_YbiV-Like"/>
    <property type="match status" value="1"/>
</dbReference>
<keyword evidence="2" id="KW-1185">Reference proteome</keyword>
<evidence type="ECO:0000313" key="1">
    <source>
        <dbReference type="EMBL" id="CQR24123.1"/>
    </source>
</evidence>
<dbReference type="AlphaFoldDB" id="A0A0E4H4A5"/>
<gene>
    <name evidence="1" type="ORF">BN1356_00486</name>
</gene>
<dbReference type="SFLD" id="SFLDS00003">
    <property type="entry name" value="Haloacid_Dehalogenase"/>
    <property type="match status" value="1"/>
</dbReference>
<dbReference type="Gene3D" id="3.30.1240.10">
    <property type="match status" value="1"/>
</dbReference>
<dbReference type="PANTHER" id="PTHR10000:SF53">
    <property type="entry name" value="5-AMINO-6-(5-PHOSPHO-D-RIBITYLAMINO)URACIL PHOSPHATASE YBJI-RELATED"/>
    <property type="match status" value="1"/>
</dbReference>
<dbReference type="STRING" id="1608583.BN1356_00486"/>
<protein>
    <submittedName>
        <fullName evidence="1">HAD superfamily hydrolase</fullName>
    </submittedName>
</protein>